<keyword evidence="3" id="KW-1185">Reference proteome</keyword>
<dbReference type="SMART" id="SM00354">
    <property type="entry name" value="HTH_LACI"/>
    <property type="match status" value="1"/>
</dbReference>
<dbReference type="OrthoDB" id="9795501at2"/>
<name>A0A1H0E048_9ACTN</name>
<reference evidence="3" key="1">
    <citation type="submission" date="2016-10" db="EMBL/GenBank/DDBJ databases">
        <authorList>
            <person name="Varghese N."/>
            <person name="Submissions S."/>
        </authorList>
    </citation>
    <scope>NUCLEOTIDE SEQUENCE [LARGE SCALE GENOMIC DNA]</scope>
    <source>
        <strain evidence="3">DSM 45843</strain>
    </source>
</reference>
<dbReference type="InterPro" id="IPR036291">
    <property type="entry name" value="NAD(P)-bd_dom_sf"/>
</dbReference>
<dbReference type="GO" id="GO:0003677">
    <property type="term" value="F:DNA binding"/>
    <property type="evidence" value="ECO:0007669"/>
    <property type="project" value="InterPro"/>
</dbReference>
<dbReference type="Pfam" id="PF01370">
    <property type="entry name" value="Epimerase"/>
    <property type="match status" value="1"/>
</dbReference>
<dbReference type="Gene3D" id="3.40.50.720">
    <property type="entry name" value="NAD(P)-binding Rossmann-like Domain"/>
    <property type="match status" value="1"/>
</dbReference>
<dbReference type="PROSITE" id="PS50932">
    <property type="entry name" value="HTH_LACI_2"/>
    <property type="match status" value="1"/>
</dbReference>
<proteinExistence type="predicted"/>
<accession>A0A1H0E048</accession>
<sequence length="376" mass="39681">MSTAAPAEPPRPAVIGDVALLAGVSRQTVSRVLNGSGSVSAEARRRVQDAVVRLGYEPDASARALGARRRSSAGRVVPAAPTGGVVERVAPVARHVLVTGGSGKLGRAVVAQLVEDGDRVSVVDLAHPGRDDVAWTRADLTDYGQAVGVLTGVDDRWGRPDAVVHLAALPAPGLRPDATTFAANVTTTYNVFSACRVAGVDTVVWASSETVLGLPFDVPPPYLPLDEGCGPAPTTSYSLSKTLEEEMARQFARWRPELSITGLRFSNVMEPADYAAFPGFDADPAGRRWNAWAYVDARDGARAVTAALAARLPGAELFVVANDDTVMGRPSAELAAGWFPGVPVRGQVSGHRALMSSARAQRLLGWVPRHSWRDEV</sequence>
<evidence type="ECO:0000259" key="1">
    <source>
        <dbReference type="PROSITE" id="PS50932"/>
    </source>
</evidence>
<dbReference type="InterPro" id="IPR010982">
    <property type="entry name" value="Lambda_DNA-bd_dom_sf"/>
</dbReference>
<dbReference type="EMBL" id="FNIR01000002">
    <property type="protein sequence ID" value="SDN75708.1"/>
    <property type="molecule type" value="Genomic_DNA"/>
</dbReference>
<protein>
    <submittedName>
        <fullName evidence="2">Nucleoside-diphosphate-sugar epimerase</fullName>
    </submittedName>
</protein>
<dbReference type="InterPro" id="IPR050177">
    <property type="entry name" value="Lipid_A_modif_metabolic_enz"/>
</dbReference>
<dbReference type="Proteomes" id="UP000199088">
    <property type="component" value="Unassembled WGS sequence"/>
</dbReference>
<dbReference type="PROSITE" id="PS00356">
    <property type="entry name" value="HTH_LACI_1"/>
    <property type="match status" value="1"/>
</dbReference>
<dbReference type="GO" id="GO:0006355">
    <property type="term" value="P:regulation of DNA-templated transcription"/>
    <property type="evidence" value="ECO:0007669"/>
    <property type="project" value="InterPro"/>
</dbReference>
<dbReference type="Gene3D" id="1.10.260.40">
    <property type="entry name" value="lambda repressor-like DNA-binding domains"/>
    <property type="match status" value="1"/>
</dbReference>
<dbReference type="CDD" id="cd01392">
    <property type="entry name" value="HTH_LacI"/>
    <property type="match status" value="1"/>
</dbReference>
<dbReference type="SUPFAM" id="SSF47413">
    <property type="entry name" value="lambda repressor-like DNA-binding domains"/>
    <property type="match status" value="1"/>
</dbReference>
<dbReference type="InterPro" id="IPR001509">
    <property type="entry name" value="Epimerase_deHydtase"/>
</dbReference>
<dbReference type="RefSeq" id="WP_091239545.1">
    <property type="nucleotide sequence ID" value="NZ_FNIR01000002.1"/>
</dbReference>
<evidence type="ECO:0000313" key="2">
    <source>
        <dbReference type="EMBL" id="SDN75708.1"/>
    </source>
</evidence>
<dbReference type="STRING" id="1052260.SAMN05660199_00610"/>
<dbReference type="PANTHER" id="PTHR43245">
    <property type="entry name" value="BIFUNCTIONAL POLYMYXIN RESISTANCE PROTEIN ARNA"/>
    <property type="match status" value="1"/>
</dbReference>
<dbReference type="InterPro" id="IPR000843">
    <property type="entry name" value="HTH_LacI"/>
</dbReference>
<dbReference type="AlphaFoldDB" id="A0A1H0E048"/>
<dbReference type="PANTHER" id="PTHR43245:SF55">
    <property type="entry name" value="NAD(P)-BINDING DOMAIN-CONTAINING PROTEIN"/>
    <property type="match status" value="1"/>
</dbReference>
<feature type="domain" description="HTH lacI-type" evidence="1">
    <location>
        <begin position="13"/>
        <end position="67"/>
    </location>
</feature>
<evidence type="ECO:0000313" key="3">
    <source>
        <dbReference type="Proteomes" id="UP000199088"/>
    </source>
</evidence>
<dbReference type="Pfam" id="PF00356">
    <property type="entry name" value="LacI"/>
    <property type="match status" value="1"/>
</dbReference>
<organism evidence="2 3">
    <name type="scientific">Klenkia soli</name>
    <dbReference type="NCBI Taxonomy" id="1052260"/>
    <lineage>
        <taxon>Bacteria</taxon>
        <taxon>Bacillati</taxon>
        <taxon>Actinomycetota</taxon>
        <taxon>Actinomycetes</taxon>
        <taxon>Geodermatophilales</taxon>
        <taxon>Geodermatophilaceae</taxon>
        <taxon>Klenkia</taxon>
    </lineage>
</organism>
<gene>
    <name evidence="2" type="ORF">SAMN05660199_00610</name>
</gene>
<dbReference type="SUPFAM" id="SSF51735">
    <property type="entry name" value="NAD(P)-binding Rossmann-fold domains"/>
    <property type="match status" value="1"/>
</dbReference>